<dbReference type="AlphaFoldDB" id="A0A132BB76"/>
<dbReference type="KEGG" id="psco:LY89DRAFT_676463"/>
<dbReference type="GeneID" id="28823310"/>
<protein>
    <recommendedName>
        <fullName evidence="2">C2H2-type domain-containing protein</fullName>
    </recommendedName>
</protein>
<dbReference type="InParanoid" id="A0A132BB76"/>
<dbReference type="Proteomes" id="UP000070700">
    <property type="component" value="Unassembled WGS sequence"/>
</dbReference>
<keyword evidence="1" id="KW-0863">Zinc-finger</keyword>
<dbReference type="InterPro" id="IPR013087">
    <property type="entry name" value="Znf_C2H2_type"/>
</dbReference>
<name>A0A132BB76_MOLSC</name>
<dbReference type="RefSeq" id="XP_018063449.1">
    <property type="nucleotide sequence ID" value="XM_018213584.1"/>
</dbReference>
<organism evidence="3 4">
    <name type="scientific">Mollisia scopiformis</name>
    <name type="common">Conifer needle endophyte fungus</name>
    <name type="synonym">Phialocephala scopiformis</name>
    <dbReference type="NCBI Taxonomy" id="149040"/>
    <lineage>
        <taxon>Eukaryota</taxon>
        <taxon>Fungi</taxon>
        <taxon>Dikarya</taxon>
        <taxon>Ascomycota</taxon>
        <taxon>Pezizomycotina</taxon>
        <taxon>Leotiomycetes</taxon>
        <taxon>Helotiales</taxon>
        <taxon>Mollisiaceae</taxon>
        <taxon>Mollisia</taxon>
    </lineage>
</organism>
<feature type="domain" description="C2H2-type" evidence="2">
    <location>
        <begin position="248"/>
        <end position="276"/>
    </location>
</feature>
<evidence type="ECO:0000313" key="3">
    <source>
        <dbReference type="EMBL" id="KUJ09094.1"/>
    </source>
</evidence>
<dbReference type="GO" id="GO:0008270">
    <property type="term" value="F:zinc ion binding"/>
    <property type="evidence" value="ECO:0007669"/>
    <property type="project" value="UniProtKB-KW"/>
</dbReference>
<dbReference type="OrthoDB" id="6365676at2759"/>
<dbReference type="PROSITE" id="PS00028">
    <property type="entry name" value="ZINC_FINGER_C2H2_1"/>
    <property type="match status" value="1"/>
</dbReference>
<evidence type="ECO:0000313" key="4">
    <source>
        <dbReference type="Proteomes" id="UP000070700"/>
    </source>
</evidence>
<dbReference type="EMBL" id="KQ947433">
    <property type="protein sequence ID" value="KUJ09094.1"/>
    <property type="molecule type" value="Genomic_DNA"/>
</dbReference>
<keyword evidence="1" id="KW-0862">Zinc</keyword>
<sequence>MNCLCYHCGVIFESRAAREIHILHLSSLPPFPRREDFTLGPYYVPVPETPRLVGQPYVVSASPFNLSPTDSSAPKVQFKFTMDPSPPTTPIHSSSQGSASMDMSEYALTPDHQPRFVMDPSPPSTPSPARSCPPFPNPFMDTHTPSPRMFPLPGQYLPTVPTVSNWASHLLATGCTKLGKGCLNNCVSGAELEESSKQSRFPLTTRVTKRTAHVKGKKSKCWICQGMFVDLMKHEKKHEKKHEEEMHWECNVCLDLFPRKWILTKHEREAHVKHRRKEKWIL</sequence>
<keyword evidence="1" id="KW-0479">Metal-binding</keyword>
<proteinExistence type="predicted"/>
<gene>
    <name evidence="3" type="ORF">LY89DRAFT_676463</name>
</gene>
<reference evidence="3 4" key="1">
    <citation type="submission" date="2015-10" db="EMBL/GenBank/DDBJ databases">
        <title>Full genome of DAOMC 229536 Phialocephala scopiformis, a fungal endophyte of spruce producing the potent anti-insectan compound rugulosin.</title>
        <authorList>
            <consortium name="DOE Joint Genome Institute"/>
            <person name="Walker A.K."/>
            <person name="Frasz S.L."/>
            <person name="Seifert K.A."/>
            <person name="Miller J.D."/>
            <person name="Mondo S.J."/>
            <person name="Labutti K."/>
            <person name="Lipzen A."/>
            <person name="Dockter R."/>
            <person name="Kennedy M."/>
            <person name="Grigoriev I.V."/>
            <person name="Spatafora J.W."/>
        </authorList>
    </citation>
    <scope>NUCLEOTIDE SEQUENCE [LARGE SCALE GENOMIC DNA]</scope>
    <source>
        <strain evidence="3 4">CBS 120377</strain>
    </source>
</reference>
<evidence type="ECO:0000256" key="1">
    <source>
        <dbReference type="PROSITE-ProRule" id="PRU00042"/>
    </source>
</evidence>
<accession>A0A132BB76</accession>
<dbReference type="PROSITE" id="PS50157">
    <property type="entry name" value="ZINC_FINGER_C2H2_2"/>
    <property type="match status" value="1"/>
</dbReference>
<evidence type="ECO:0000259" key="2">
    <source>
        <dbReference type="PROSITE" id="PS50157"/>
    </source>
</evidence>
<keyword evidence="4" id="KW-1185">Reference proteome</keyword>